<feature type="compositionally biased region" description="Polar residues" evidence="3">
    <location>
        <begin position="241"/>
        <end position="256"/>
    </location>
</feature>
<dbReference type="Pfam" id="PF14916">
    <property type="entry name" value="CCDC92"/>
    <property type="match status" value="1"/>
</dbReference>
<feature type="coiled-coil region" evidence="2">
    <location>
        <begin position="33"/>
        <end position="138"/>
    </location>
</feature>
<organism evidence="5 6">
    <name type="scientific">Clytia hemisphaerica</name>
    <dbReference type="NCBI Taxonomy" id="252671"/>
    <lineage>
        <taxon>Eukaryota</taxon>
        <taxon>Metazoa</taxon>
        <taxon>Cnidaria</taxon>
        <taxon>Hydrozoa</taxon>
        <taxon>Hydroidolina</taxon>
        <taxon>Leptothecata</taxon>
        <taxon>Obeliida</taxon>
        <taxon>Clytiidae</taxon>
        <taxon>Clytia</taxon>
    </lineage>
</organism>
<dbReference type="Proteomes" id="UP000594262">
    <property type="component" value="Unplaced"/>
</dbReference>
<dbReference type="PANTHER" id="PTHR14882">
    <property type="entry name" value="COILED-COIL DOMAIN-CONTAINING 74A"/>
    <property type="match status" value="1"/>
</dbReference>
<evidence type="ECO:0000313" key="6">
    <source>
        <dbReference type="Proteomes" id="UP000594262"/>
    </source>
</evidence>
<dbReference type="AlphaFoldDB" id="A0A7M5VEA2"/>
<evidence type="ECO:0000259" key="4">
    <source>
        <dbReference type="Pfam" id="PF14916"/>
    </source>
</evidence>
<dbReference type="OrthoDB" id="2155209at2759"/>
<evidence type="ECO:0000256" key="3">
    <source>
        <dbReference type="SAM" id="MobiDB-lite"/>
    </source>
</evidence>
<feature type="region of interest" description="Disordered" evidence="3">
    <location>
        <begin position="302"/>
        <end position="332"/>
    </location>
</feature>
<name>A0A7M5VEA2_9CNID</name>
<sequence>MACEVYPDQTQQQKIQSLQHSIAFLQSQHATTLSSLHQEIERLQKKCKDLTNQVTLSVPSSEVVPCSGPQIRRDLEDEIKTTKRQNRDLLQQSQNKDKRIQLLEGQLRSKEQKYHADLKNIQRRIAELEHELENKANTIVYLTSTIQQKKSKKATFEGHVSNHVLDEQQQQQLLSNVSSNAAKSRFSPTPPPPIVMGQTKRRDYNLRRSGVSPSPSRAGIIQDGSSHPMLGSDYVLQNTLPKTNSTRISQRYSKQSNLEHSKSNTKRDKEFKLANHTRPKPPDYEDFIKMSQPEVIRKSSAEPLPPITTRSGRQLREPVQTRSRVHRHVRPTASALGEVETVIMDSSLSSPERTIRTSLQNSTK</sequence>
<feature type="region of interest" description="Disordered" evidence="3">
    <location>
        <begin position="174"/>
        <end position="226"/>
    </location>
</feature>
<dbReference type="InterPro" id="IPR040370">
    <property type="entry name" value="CCDC74A/CCDC74B/CCDC92"/>
</dbReference>
<keyword evidence="1 2" id="KW-0175">Coiled coil</keyword>
<keyword evidence="6" id="KW-1185">Reference proteome</keyword>
<evidence type="ECO:0000256" key="2">
    <source>
        <dbReference type="SAM" id="Coils"/>
    </source>
</evidence>
<feature type="compositionally biased region" description="Basic and acidic residues" evidence="3">
    <location>
        <begin position="257"/>
        <end position="268"/>
    </location>
</feature>
<dbReference type="GeneID" id="136817694"/>
<evidence type="ECO:0000313" key="5">
    <source>
        <dbReference type="EnsemblMetazoa" id="CLYHEMP011584.1"/>
    </source>
</evidence>
<evidence type="ECO:0000256" key="1">
    <source>
        <dbReference type="ARBA" id="ARBA00023054"/>
    </source>
</evidence>
<dbReference type="InterPro" id="IPR039496">
    <property type="entry name" value="CCDC92/74_N"/>
</dbReference>
<feature type="region of interest" description="Disordered" evidence="3">
    <location>
        <begin position="241"/>
        <end position="268"/>
    </location>
</feature>
<dbReference type="EnsemblMetazoa" id="CLYHEMT011584.1">
    <property type="protein sequence ID" value="CLYHEMP011584.1"/>
    <property type="gene ID" value="CLYHEMG011584"/>
</dbReference>
<dbReference type="PANTHER" id="PTHR14882:SF1">
    <property type="entry name" value="CCDC92 DOMAIN-CONTAINING PROTEIN"/>
    <property type="match status" value="1"/>
</dbReference>
<accession>A0A7M5VEA2</accession>
<reference evidence="5" key="1">
    <citation type="submission" date="2021-01" db="UniProtKB">
        <authorList>
            <consortium name="EnsemblMetazoa"/>
        </authorList>
    </citation>
    <scope>IDENTIFICATION</scope>
</reference>
<dbReference type="RefSeq" id="XP_066930110.1">
    <property type="nucleotide sequence ID" value="XM_067074009.1"/>
</dbReference>
<protein>
    <recommendedName>
        <fullName evidence="4">CCDC92/74 N-terminal domain-containing protein</fullName>
    </recommendedName>
</protein>
<proteinExistence type="predicted"/>
<feature type="domain" description="CCDC92/74 N-terminal" evidence="4">
    <location>
        <begin position="12"/>
        <end position="60"/>
    </location>
</feature>